<protein>
    <submittedName>
        <fullName evidence="2">Uncharacterized protein</fullName>
    </submittedName>
</protein>
<evidence type="ECO:0000313" key="3">
    <source>
        <dbReference type="Proteomes" id="UP000886751"/>
    </source>
</evidence>
<reference evidence="2" key="2">
    <citation type="submission" date="2021-04" db="EMBL/GenBank/DDBJ databases">
        <authorList>
            <person name="Gilroy R."/>
        </authorList>
    </citation>
    <scope>NUCLEOTIDE SEQUENCE</scope>
    <source>
        <strain evidence="2">ChiHecec2B26-7398</strain>
    </source>
</reference>
<keyword evidence="1" id="KW-0812">Transmembrane</keyword>
<sequence>MNKLLIFEKIGDSDKTRPAFLVKKPGGGGALWFVWCMPYIVGGPYLPYNARKTPHKP</sequence>
<keyword evidence="1" id="KW-1133">Transmembrane helix</keyword>
<evidence type="ECO:0000256" key="1">
    <source>
        <dbReference type="SAM" id="Phobius"/>
    </source>
</evidence>
<keyword evidence="1" id="KW-0472">Membrane</keyword>
<name>A0A9D1Y103_9FIRM</name>
<proteinExistence type="predicted"/>
<dbReference type="EMBL" id="DXEI01000075">
    <property type="protein sequence ID" value="HIX94757.1"/>
    <property type="molecule type" value="Genomic_DNA"/>
</dbReference>
<evidence type="ECO:0000313" key="2">
    <source>
        <dbReference type="EMBL" id="HIX94757.1"/>
    </source>
</evidence>
<comment type="caution">
    <text evidence="2">The sequence shown here is derived from an EMBL/GenBank/DDBJ whole genome shotgun (WGS) entry which is preliminary data.</text>
</comment>
<gene>
    <name evidence="2" type="ORF">H9846_04805</name>
</gene>
<accession>A0A9D1Y103</accession>
<feature type="transmembrane region" description="Helical" evidence="1">
    <location>
        <begin position="30"/>
        <end position="48"/>
    </location>
</feature>
<reference evidence="2" key="1">
    <citation type="journal article" date="2021" name="PeerJ">
        <title>Extensive microbial diversity within the chicken gut microbiome revealed by metagenomics and culture.</title>
        <authorList>
            <person name="Gilroy R."/>
            <person name="Ravi A."/>
            <person name="Getino M."/>
            <person name="Pursley I."/>
            <person name="Horton D.L."/>
            <person name="Alikhan N.F."/>
            <person name="Baker D."/>
            <person name="Gharbi K."/>
            <person name="Hall N."/>
            <person name="Watson M."/>
            <person name="Adriaenssens E.M."/>
            <person name="Foster-Nyarko E."/>
            <person name="Jarju S."/>
            <person name="Secka A."/>
            <person name="Antonio M."/>
            <person name="Oren A."/>
            <person name="Chaudhuri R.R."/>
            <person name="La Ragione R."/>
            <person name="Hildebrand F."/>
            <person name="Pallen M.J."/>
        </authorList>
    </citation>
    <scope>NUCLEOTIDE SEQUENCE</scope>
    <source>
        <strain evidence="2">ChiHecec2B26-7398</strain>
    </source>
</reference>
<organism evidence="2 3">
    <name type="scientific">Candidatus Gemmiger excrementipullorum</name>
    <dbReference type="NCBI Taxonomy" id="2838610"/>
    <lineage>
        <taxon>Bacteria</taxon>
        <taxon>Bacillati</taxon>
        <taxon>Bacillota</taxon>
        <taxon>Clostridia</taxon>
        <taxon>Eubacteriales</taxon>
        <taxon>Gemmiger</taxon>
    </lineage>
</organism>
<dbReference type="AlphaFoldDB" id="A0A9D1Y103"/>
<dbReference type="Proteomes" id="UP000886751">
    <property type="component" value="Unassembled WGS sequence"/>
</dbReference>